<evidence type="ECO:0000313" key="3">
    <source>
        <dbReference type="Proteomes" id="UP001158049"/>
    </source>
</evidence>
<proteinExistence type="predicted"/>
<gene>
    <name evidence="2" type="ORF">SAMN06295970_1405</name>
</gene>
<dbReference type="RefSeq" id="WP_283445578.1">
    <property type="nucleotide sequence ID" value="NZ_FXUL01000040.1"/>
</dbReference>
<dbReference type="InterPro" id="IPR004291">
    <property type="entry name" value="Transposase_IS66_central"/>
</dbReference>
<feature type="domain" description="Transposase IS66 central" evidence="1">
    <location>
        <begin position="20"/>
        <end position="106"/>
    </location>
</feature>
<name>A0ABY1QU64_9BURK</name>
<sequence>MLGWASSGPRRPSRRQCDRRQLPTRFVTLIAKLYVAEARSAKWDASRRRRLRARYSRRVLERIEQLLVAHRDGVVSGSLLGKALQYLSSLRPWLVRYVENGAWPISARRP</sequence>
<keyword evidence="3" id="KW-1185">Reference proteome</keyword>
<accession>A0ABY1QU64</accession>
<reference evidence="2 3" key="1">
    <citation type="submission" date="2017-05" db="EMBL/GenBank/DDBJ databases">
        <authorList>
            <person name="Varghese N."/>
            <person name="Submissions S."/>
        </authorList>
    </citation>
    <scope>NUCLEOTIDE SEQUENCE [LARGE SCALE GENOMIC DNA]</scope>
    <source>
        <strain evidence="2 3">DSM 26001</strain>
    </source>
</reference>
<dbReference type="EMBL" id="FXUL01000040">
    <property type="protein sequence ID" value="SMP80935.1"/>
    <property type="molecule type" value="Genomic_DNA"/>
</dbReference>
<evidence type="ECO:0000313" key="2">
    <source>
        <dbReference type="EMBL" id="SMP80935.1"/>
    </source>
</evidence>
<evidence type="ECO:0000259" key="1">
    <source>
        <dbReference type="Pfam" id="PF03050"/>
    </source>
</evidence>
<organism evidence="2 3">
    <name type="scientific">Noviherbaspirillum suwonense</name>
    <dbReference type="NCBI Taxonomy" id="1224511"/>
    <lineage>
        <taxon>Bacteria</taxon>
        <taxon>Pseudomonadati</taxon>
        <taxon>Pseudomonadota</taxon>
        <taxon>Betaproteobacteria</taxon>
        <taxon>Burkholderiales</taxon>
        <taxon>Oxalobacteraceae</taxon>
        <taxon>Noviherbaspirillum</taxon>
    </lineage>
</organism>
<comment type="caution">
    <text evidence="2">The sequence shown here is derived from an EMBL/GenBank/DDBJ whole genome shotgun (WGS) entry which is preliminary data.</text>
</comment>
<protein>
    <submittedName>
        <fullName evidence="2">Transposase IS66 family protein</fullName>
    </submittedName>
</protein>
<dbReference type="Pfam" id="PF03050">
    <property type="entry name" value="DDE_Tnp_IS66"/>
    <property type="match status" value="1"/>
</dbReference>
<dbReference type="Proteomes" id="UP001158049">
    <property type="component" value="Unassembled WGS sequence"/>
</dbReference>